<gene>
    <name evidence="1" type="ORF">PMH09_12610</name>
</gene>
<dbReference type="SUPFAM" id="SSF52540">
    <property type="entry name" value="P-loop containing nucleoside triphosphate hydrolases"/>
    <property type="match status" value="1"/>
</dbReference>
<proteinExistence type="predicted"/>
<dbReference type="Pfam" id="PF14516">
    <property type="entry name" value="AAA_35"/>
    <property type="match status" value="1"/>
</dbReference>
<comment type="caution">
    <text evidence="1">The sequence shown here is derived from an EMBL/GenBank/DDBJ whole genome shotgun (WGS) entry which is preliminary data.</text>
</comment>
<dbReference type="Proteomes" id="UP001232992">
    <property type="component" value="Unassembled WGS sequence"/>
</dbReference>
<dbReference type="InterPro" id="IPR027417">
    <property type="entry name" value="P-loop_NTPase"/>
</dbReference>
<dbReference type="RefSeq" id="WP_283758680.1">
    <property type="nucleotide sequence ID" value="NZ_JAQOSQ010000011.1"/>
</dbReference>
<protein>
    <submittedName>
        <fullName evidence="1">AAA-like domain-containing protein</fullName>
    </submittedName>
</protein>
<name>A0ABT7BXV5_9CYAN</name>
<organism evidence="1 2">
    <name type="scientific">Roseofilum casamattae BLCC-M143</name>
    <dbReference type="NCBI Taxonomy" id="3022442"/>
    <lineage>
        <taxon>Bacteria</taxon>
        <taxon>Bacillati</taxon>
        <taxon>Cyanobacteriota</taxon>
        <taxon>Cyanophyceae</taxon>
        <taxon>Desertifilales</taxon>
        <taxon>Desertifilaceae</taxon>
        <taxon>Roseofilum</taxon>
        <taxon>Roseofilum casamattae</taxon>
    </lineage>
</organism>
<keyword evidence="2" id="KW-1185">Reference proteome</keyword>
<reference evidence="1 2" key="1">
    <citation type="submission" date="2023-01" db="EMBL/GenBank/DDBJ databases">
        <title>Novel diversity within Roseofilum (Cyanobacteria; Desertifilaceae) from marine benthic mats with descriptions of four novel species.</title>
        <authorList>
            <person name="Wang Y."/>
            <person name="Berthold D.E."/>
            <person name="Hu J."/>
            <person name="Lefler F.W."/>
            <person name="Laughinghouse H.D. IV."/>
        </authorList>
    </citation>
    <scope>NUCLEOTIDE SEQUENCE [LARGE SCALE GENOMIC DNA]</scope>
    <source>
        <strain evidence="1 2">BLCC-M143</strain>
    </source>
</reference>
<evidence type="ECO:0000313" key="1">
    <source>
        <dbReference type="EMBL" id="MDJ1184029.1"/>
    </source>
</evidence>
<accession>A0ABT7BXV5</accession>
<sequence>MEKDKFEAQLQKLENSAPERSEILLAFLAGETVKDIARSRHLATGTIRKQLSEVYKQFEIGGKGNKQPKLLRLFLQYRPELVAEDHPLRTKIQKEHPIALLTGVVPINSPLYVRRVIWRRIEQEFRNLQDDNRVLLRIKGAQGLGKSSLLLRIDEYLATQCNHRVARVDLSNLDDSIFKDLDTFLYNFTYMVAQAFKCTTDDLDEFWQKKIAVGIRCTDYLETYVFCKVDDPKTLIIDGVDRVIGLESIQSPFLRLFRSWNEQHLKKNNRDQKLVFPNLLLAYGTEPYAEYELEGSPFENVGLSLELQEFTDKQILDLAKKYRLKWNKSQVLELKNLLGGYPELLNHAFYYIKQEEVNLNQFLATVKQPDSPLIGHLRKKARLLQEHPKLAQHFYEIIHQQDCGNELAKFQLEKAGLIKLENGKYKVRCKLYQEYFERIFAKVYQ</sequence>
<dbReference type="EMBL" id="JAQOSQ010000011">
    <property type="protein sequence ID" value="MDJ1184029.1"/>
    <property type="molecule type" value="Genomic_DNA"/>
</dbReference>
<evidence type="ECO:0000313" key="2">
    <source>
        <dbReference type="Proteomes" id="UP001232992"/>
    </source>
</evidence>